<evidence type="ECO:0000313" key="3">
    <source>
        <dbReference type="EMBL" id="EIC01877.1"/>
    </source>
</evidence>
<evidence type="ECO:0000259" key="2">
    <source>
        <dbReference type="Pfam" id="PF00892"/>
    </source>
</evidence>
<keyword evidence="1" id="KW-0812">Transmembrane</keyword>
<keyword evidence="1" id="KW-0472">Membrane</keyword>
<keyword evidence="4" id="KW-1185">Reference proteome</keyword>
<dbReference type="STRING" id="907348.TresaDRAFT_1629"/>
<name>H7EKH2_9SPIR</name>
<dbReference type="EMBL" id="AGRW01000045">
    <property type="protein sequence ID" value="EIC01877.1"/>
    <property type="molecule type" value="Genomic_DNA"/>
</dbReference>
<evidence type="ECO:0000313" key="4">
    <source>
        <dbReference type="Proteomes" id="UP000003571"/>
    </source>
</evidence>
<feature type="transmembrane region" description="Helical" evidence="1">
    <location>
        <begin position="252"/>
        <end position="273"/>
    </location>
</feature>
<feature type="transmembrane region" description="Helical" evidence="1">
    <location>
        <begin position="29"/>
        <end position="47"/>
    </location>
</feature>
<dbReference type="InterPro" id="IPR037185">
    <property type="entry name" value="EmrE-like"/>
</dbReference>
<dbReference type="GO" id="GO:0016020">
    <property type="term" value="C:membrane"/>
    <property type="evidence" value="ECO:0007669"/>
    <property type="project" value="InterPro"/>
</dbReference>
<sequence>MIWILLVLLYGVLKGLREIAKKKALEKNTVMEVLIAYTFLSFVFVLPQVPNAGGLEGRFYFYIAVKAFAVFLAWICSFQSIKHLPVSLYGILDLSRVLFATSFGVFALGESLSAMQAIGLATVCLGLLLLKFRIPLGKRKTDDLSANIIEENSAEKKKAPTFFVILALISCLLNAVSGFLDKVLMKDISSSQLQFWYMLFMVVYYALYMVAARTKVSMSVVKNKWIWILALMFIIGDKALFIANGIPESRITVMTLIKQSGCLITILGGYLVFKEKDIAYKLFCASVVIA</sequence>
<proteinExistence type="predicted"/>
<dbReference type="RefSeq" id="WP_002704097.1">
    <property type="nucleotide sequence ID" value="NZ_AGRW01000045.1"/>
</dbReference>
<feature type="transmembrane region" description="Helical" evidence="1">
    <location>
        <begin position="225"/>
        <end position="246"/>
    </location>
</feature>
<dbReference type="AlphaFoldDB" id="H7EKH2"/>
<dbReference type="Gene3D" id="1.10.3730.20">
    <property type="match status" value="1"/>
</dbReference>
<dbReference type="OrthoDB" id="244774at2"/>
<keyword evidence="1" id="KW-1133">Transmembrane helix</keyword>
<dbReference type="SUPFAM" id="SSF103481">
    <property type="entry name" value="Multidrug resistance efflux transporter EmrE"/>
    <property type="match status" value="1"/>
</dbReference>
<dbReference type="Pfam" id="PF00892">
    <property type="entry name" value="EamA"/>
    <property type="match status" value="1"/>
</dbReference>
<gene>
    <name evidence="3" type="ORF">TresaDRAFT_1629</name>
</gene>
<evidence type="ECO:0000256" key="1">
    <source>
        <dbReference type="SAM" id="Phobius"/>
    </source>
</evidence>
<protein>
    <recommendedName>
        <fullName evidence="2">EamA domain-containing protein</fullName>
    </recommendedName>
</protein>
<dbReference type="eggNOG" id="COG0697">
    <property type="taxonomic scope" value="Bacteria"/>
</dbReference>
<dbReference type="PATRIC" id="fig|907348.3.peg.1389"/>
<feature type="transmembrane region" description="Helical" evidence="1">
    <location>
        <begin position="88"/>
        <end position="108"/>
    </location>
</feature>
<reference evidence="3 4" key="1">
    <citation type="submission" date="2011-09" db="EMBL/GenBank/DDBJ databases">
        <title>The draft genome of Treponema saccharophilum DSM 2985.</title>
        <authorList>
            <consortium name="US DOE Joint Genome Institute (JGI-PGF)"/>
            <person name="Lucas S."/>
            <person name="Copeland A."/>
            <person name="Lapidus A."/>
            <person name="Glavina del Rio T."/>
            <person name="Dalin E."/>
            <person name="Tice H."/>
            <person name="Bruce D."/>
            <person name="Goodwin L."/>
            <person name="Pitluck S."/>
            <person name="Peters L."/>
            <person name="Kyrpides N."/>
            <person name="Mavromatis K."/>
            <person name="Ivanova N."/>
            <person name="Markowitz V."/>
            <person name="Cheng J.-F."/>
            <person name="Hugenholtz P."/>
            <person name="Woyke T."/>
            <person name="Wu D."/>
            <person name="Gronow S."/>
            <person name="Wellnitz S."/>
            <person name="Brambilla E."/>
            <person name="Klenk H.-P."/>
            <person name="Eisen J.A."/>
        </authorList>
    </citation>
    <scope>NUCLEOTIDE SEQUENCE [LARGE SCALE GENOMIC DNA]</scope>
    <source>
        <strain evidence="3 4">DSM 2985</strain>
    </source>
</reference>
<dbReference type="Proteomes" id="UP000003571">
    <property type="component" value="Unassembled WGS sequence"/>
</dbReference>
<dbReference type="InterPro" id="IPR000620">
    <property type="entry name" value="EamA_dom"/>
</dbReference>
<feature type="transmembrane region" description="Helical" evidence="1">
    <location>
        <begin position="162"/>
        <end position="180"/>
    </location>
</feature>
<organism evidence="3 4">
    <name type="scientific">Treponema saccharophilum DSM 2985</name>
    <dbReference type="NCBI Taxonomy" id="907348"/>
    <lineage>
        <taxon>Bacteria</taxon>
        <taxon>Pseudomonadati</taxon>
        <taxon>Spirochaetota</taxon>
        <taxon>Spirochaetia</taxon>
        <taxon>Spirochaetales</taxon>
        <taxon>Treponemataceae</taxon>
        <taxon>Treponema</taxon>
    </lineage>
</organism>
<feature type="transmembrane region" description="Helical" evidence="1">
    <location>
        <begin position="195"/>
        <end position="213"/>
    </location>
</feature>
<feature type="transmembrane region" description="Helical" evidence="1">
    <location>
        <begin position="114"/>
        <end position="130"/>
    </location>
</feature>
<comment type="caution">
    <text evidence="3">The sequence shown here is derived from an EMBL/GenBank/DDBJ whole genome shotgun (WGS) entry which is preliminary data.</text>
</comment>
<feature type="transmembrane region" description="Helical" evidence="1">
    <location>
        <begin position="59"/>
        <end position="76"/>
    </location>
</feature>
<accession>H7EKH2</accession>
<feature type="domain" description="EamA" evidence="2">
    <location>
        <begin position="1"/>
        <end position="130"/>
    </location>
</feature>